<feature type="non-terminal residue" evidence="1">
    <location>
        <position position="293"/>
    </location>
</feature>
<evidence type="ECO:0008006" key="2">
    <source>
        <dbReference type="Google" id="ProtNLM"/>
    </source>
</evidence>
<dbReference type="SUPFAM" id="SSF50939">
    <property type="entry name" value="Sialidases"/>
    <property type="match status" value="1"/>
</dbReference>
<dbReference type="AlphaFoldDB" id="A0A382KNF3"/>
<reference evidence="1" key="1">
    <citation type="submission" date="2018-05" db="EMBL/GenBank/DDBJ databases">
        <authorList>
            <person name="Lanie J.A."/>
            <person name="Ng W.-L."/>
            <person name="Kazmierczak K.M."/>
            <person name="Andrzejewski T.M."/>
            <person name="Davidsen T.M."/>
            <person name="Wayne K.J."/>
            <person name="Tettelin H."/>
            <person name="Glass J.I."/>
            <person name="Rusch D."/>
            <person name="Podicherti R."/>
            <person name="Tsui H.-C.T."/>
            <person name="Winkler M.E."/>
        </authorList>
    </citation>
    <scope>NUCLEOTIDE SEQUENCE</scope>
</reference>
<proteinExistence type="predicted"/>
<dbReference type="CDD" id="cd15482">
    <property type="entry name" value="Sialidase_non-viral"/>
    <property type="match status" value="1"/>
</dbReference>
<organism evidence="1">
    <name type="scientific">marine metagenome</name>
    <dbReference type="NCBI Taxonomy" id="408172"/>
    <lineage>
        <taxon>unclassified sequences</taxon>
        <taxon>metagenomes</taxon>
        <taxon>ecological metagenomes</taxon>
    </lineage>
</organism>
<dbReference type="EMBL" id="UINC01080992">
    <property type="protein sequence ID" value="SVC24447.1"/>
    <property type="molecule type" value="Genomic_DNA"/>
</dbReference>
<name>A0A382KNF3_9ZZZZ</name>
<evidence type="ECO:0000313" key="1">
    <source>
        <dbReference type="EMBL" id="SVC24447.1"/>
    </source>
</evidence>
<protein>
    <recommendedName>
        <fullName evidence="2">Sialidase domain-containing protein</fullName>
    </recommendedName>
</protein>
<gene>
    <name evidence="1" type="ORF">METZ01_LOCUS277301</name>
</gene>
<sequence>MKNWTGFFAASCLCANVLFAAGPKVIFEKTPYGGIQPQAMVDSTGTLHLLYYKGLPREGDLFYVARAKGQKSFSAPLKVNNIKGSACCIGAIFRARMAISQDGIVHVLWNGSFGFVKKQWEKKGKQRTPEEFTYLFYTRLADDGKSFKAQINLNRNTYGLDGNGSITVDRNGVVRVFWHANLKGRSDRMAFMVQSTNKGRSFSEEAPITRSPTGACECCTLEAFTSSTGKTFVAYRTAETTGRDVVIFSSGTRNSPFKEVHRHQWKVFTCPASTFAFAEDTRKIYAAWETKGH</sequence>
<dbReference type="InterPro" id="IPR036278">
    <property type="entry name" value="Sialidase_sf"/>
</dbReference>
<accession>A0A382KNF3</accession>
<dbReference type="Gene3D" id="2.120.10.10">
    <property type="match status" value="1"/>
</dbReference>